<dbReference type="InterPro" id="IPR012332">
    <property type="entry name" value="Autotransporter_pectin_lyase_C"/>
</dbReference>
<gene>
    <name evidence="4" type="ORF">LARV_00500</name>
</gene>
<dbReference type="STRING" id="360412.LARV_00500"/>
<dbReference type="Pfam" id="PF13229">
    <property type="entry name" value="Beta_helix"/>
    <property type="match status" value="1"/>
</dbReference>
<feature type="region of interest" description="Disordered" evidence="1">
    <location>
        <begin position="45"/>
        <end position="82"/>
    </location>
</feature>
<evidence type="ECO:0000256" key="1">
    <source>
        <dbReference type="SAM" id="MobiDB-lite"/>
    </source>
</evidence>
<dbReference type="RefSeq" id="WP_075072161.1">
    <property type="nucleotide sequence ID" value="NZ_DF967972.1"/>
</dbReference>
<organism evidence="4">
    <name type="scientific">Longilinea arvoryzae</name>
    <dbReference type="NCBI Taxonomy" id="360412"/>
    <lineage>
        <taxon>Bacteria</taxon>
        <taxon>Bacillati</taxon>
        <taxon>Chloroflexota</taxon>
        <taxon>Anaerolineae</taxon>
        <taxon>Anaerolineales</taxon>
        <taxon>Anaerolineaceae</taxon>
        <taxon>Longilinea</taxon>
    </lineage>
</organism>
<dbReference type="SUPFAM" id="SSF51126">
    <property type="entry name" value="Pectin lyase-like"/>
    <property type="match status" value="1"/>
</dbReference>
<evidence type="ECO:0000313" key="5">
    <source>
        <dbReference type="Proteomes" id="UP000055060"/>
    </source>
</evidence>
<dbReference type="PROSITE" id="PS51257">
    <property type="entry name" value="PROKAR_LIPOPROTEIN"/>
    <property type="match status" value="1"/>
</dbReference>
<name>A0A0S7B6F9_9CHLR</name>
<reference evidence="4" key="1">
    <citation type="submission" date="2015-07" db="EMBL/GenBank/DDBJ databases">
        <title>Draft Genome Sequences of Anaerolinea thermolimosa IMO-1, Bellilinea caldifistulae GOMI-1, Leptolinea tardivitalis YMTK-2, Levilinea saccharolytica KIBI-1,Longilinea arvoryzae KOME-1, Previously Described as Members of the Anaerolineaceae (Chloroflexi).</title>
        <authorList>
            <person name="Sekiguchi Y."/>
            <person name="Ohashi A."/>
            <person name="Matsuura N."/>
            <person name="Tourlousse M.D."/>
        </authorList>
    </citation>
    <scope>NUCLEOTIDE SEQUENCE [LARGE SCALE GENOMIC DNA]</scope>
    <source>
        <strain evidence="4">KOME-1</strain>
    </source>
</reference>
<evidence type="ECO:0000256" key="2">
    <source>
        <dbReference type="SAM" id="SignalP"/>
    </source>
</evidence>
<feature type="domain" description="Right handed beta helix" evidence="3">
    <location>
        <begin position="151"/>
        <end position="295"/>
    </location>
</feature>
<sequence length="473" mass="46291">MRSLLFKIGMTICTGAILLALLTGCAATASSTAAATTPTQTTAAATSAATQSVPAAPPAGAPADGPGGAPGNAPGGAPGGGAASVDTGTGAYTLADGEALNGGTYTSTNADENALRAEGDVTASLNDVTVEKSAGVASSSDASSFYGLNAAILALDTATLNITGGTVTASAEGANGVFAYDGSTIHIQDTTINVSGGNAGGIEVSGGATLTATNLTVNSTVKAAIRSDRGGGTLTVDGGTYTTSGSSGAPAIYSTANITANNATLTANDSEAVVVEGFNSVTLNDCTVTGNMSGTYGQASGENIHNVMLYQSMSGDAETGTSSFTMTGGTLVSKNGDMFYVTNTNSVITLSGVDLTLADGAYLLRVSGNDGSRGWGTAGSNGGNATFDLSGQTLSGDIFVDAISTLDMKISNSSAFTGAINPDGTQASSLSVTLDSTSTWTLTADSYVSAFNGSMDNVVTNGHTLYVNGSAIN</sequence>
<feature type="compositionally biased region" description="Low complexity" evidence="1">
    <location>
        <begin position="45"/>
        <end position="54"/>
    </location>
</feature>
<feature type="compositionally biased region" description="Gly residues" evidence="1">
    <location>
        <begin position="65"/>
        <end position="82"/>
    </location>
</feature>
<dbReference type="InterPro" id="IPR039448">
    <property type="entry name" value="Beta_helix"/>
</dbReference>
<dbReference type="Proteomes" id="UP000055060">
    <property type="component" value="Unassembled WGS sequence"/>
</dbReference>
<dbReference type="InterPro" id="IPR011050">
    <property type="entry name" value="Pectin_lyase_fold/virulence"/>
</dbReference>
<dbReference type="Gene3D" id="2.160.20.20">
    <property type="match status" value="1"/>
</dbReference>
<feature type="signal peptide" evidence="2">
    <location>
        <begin position="1"/>
        <end position="35"/>
    </location>
</feature>
<dbReference type="AlphaFoldDB" id="A0A0S7B6F9"/>
<keyword evidence="2" id="KW-0732">Signal</keyword>
<proteinExistence type="predicted"/>
<protein>
    <recommendedName>
        <fullName evidence="3">Right handed beta helix domain-containing protein</fullName>
    </recommendedName>
</protein>
<evidence type="ECO:0000313" key="4">
    <source>
        <dbReference type="EMBL" id="GAP12764.1"/>
    </source>
</evidence>
<accession>A0A0S7B6F9</accession>
<keyword evidence="5" id="KW-1185">Reference proteome</keyword>
<evidence type="ECO:0000259" key="3">
    <source>
        <dbReference type="Pfam" id="PF13229"/>
    </source>
</evidence>
<dbReference type="EMBL" id="DF967972">
    <property type="protein sequence ID" value="GAP12764.1"/>
    <property type="molecule type" value="Genomic_DNA"/>
</dbReference>
<feature type="chain" id="PRO_5006632829" description="Right handed beta helix domain-containing protein" evidence="2">
    <location>
        <begin position="36"/>
        <end position="473"/>
    </location>
</feature>